<dbReference type="AlphaFoldDB" id="A0A1G7ULD9"/>
<sequence length="121" mass="13777">MSDDAWQQREKGFETKYQLDENIRFKVTVRRNKLFGLWAAGEMGLAGGGAEAYARQVIEADFEEKGDDDVIRKVLADMTANDLETTAGRLRIRLDKCQDEALRQIQDEIESGQQHIVDDTL</sequence>
<keyword evidence="2" id="KW-1185">Reference proteome</keyword>
<reference evidence="2" key="1">
    <citation type="submission" date="2016-10" db="EMBL/GenBank/DDBJ databases">
        <authorList>
            <person name="Varghese N."/>
            <person name="Submissions S."/>
        </authorList>
    </citation>
    <scope>NUCLEOTIDE SEQUENCE [LARGE SCALE GENOMIC DNA]</scope>
    <source>
        <strain evidence="2">930I</strain>
    </source>
</reference>
<evidence type="ECO:0000313" key="2">
    <source>
        <dbReference type="Proteomes" id="UP000217076"/>
    </source>
</evidence>
<evidence type="ECO:0000313" key="1">
    <source>
        <dbReference type="EMBL" id="SDG48307.1"/>
    </source>
</evidence>
<dbReference type="EMBL" id="FNCV01000001">
    <property type="protein sequence ID" value="SDG48307.1"/>
    <property type="molecule type" value="Genomic_DNA"/>
</dbReference>
<dbReference type="STRING" id="83401.SAMN05421742_101364"/>
<proteinExistence type="predicted"/>
<dbReference type="Proteomes" id="UP000217076">
    <property type="component" value="Unassembled WGS sequence"/>
</dbReference>
<evidence type="ECO:0008006" key="3">
    <source>
        <dbReference type="Google" id="ProtNLM"/>
    </source>
</evidence>
<protein>
    <recommendedName>
        <fullName evidence="3">Aldolase</fullName>
    </recommendedName>
</protein>
<gene>
    <name evidence="1" type="ORF">SAMN05421742_101364</name>
</gene>
<dbReference type="InterPro" id="IPR009945">
    <property type="entry name" value="ATPase_inh_sub_z"/>
</dbReference>
<dbReference type="RefSeq" id="WP_092614428.1">
    <property type="nucleotide sequence ID" value="NZ_FNCV01000001.1"/>
</dbReference>
<dbReference type="Gene3D" id="1.10.790.20">
    <property type="entry name" value="Domain of unknown function DUF1476"/>
    <property type="match status" value="1"/>
</dbReference>
<organism evidence="1 2">
    <name type="scientific">Roseospirillum parvum</name>
    <dbReference type="NCBI Taxonomy" id="83401"/>
    <lineage>
        <taxon>Bacteria</taxon>
        <taxon>Pseudomonadati</taxon>
        <taxon>Pseudomonadota</taxon>
        <taxon>Alphaproteobacteria</taxon>
        <taxon>Rhodospirillales</taxon>
        <taxon>Rhodospirillaceae</taxon>
        <taxon>Roseospirillum</taxon>
    </lineage>
</organism>
<dbReference type="InterPro" id="IPR038293">
    <property type="entry name" value="ATPase_inh_sub_z_sf"/>
</dbReference>
<dbReference type="OrthoDB" id="9810387at2"/>
<dbReference type="PIRSF" id="PIRSF031780">
    <property type="entry name" value="UCP031780"/>
    <property type="match status" value="1"/>
</dbReference>
<name>A0A1G7ULD9_9PROT</name>
<dbReference type="Pfam" id="PF07345">
    <property type="entry name" value="ATPaseInh_sub_z"/>
    <property type="match status" value="1"/>
</dbReference>
<accession>A0A1G7ULD9</accession>